<gene>
    <name evidence="2" type="ORF">M6B38_265625</name>
</gene>
<name>A0AAX6IBS3_IRIPA</name>
<dbReference type="EMBL" id="JANAVB010003199">
    <property type="protein sequence ID" value="KAJ6850214.1"/>
    <property type="molecule type" value="Genomic_DNA"/>
</dbReference>
<organism evidence="2 3">
    <name type="scientific">Iris pallida</name>
    <name type="common">Sweet iris</name>
    <dbReference type="NCBI Taxonomy" id="29817"/>
    <lineage>
        <taxon>Eukaryota</taxon>
        <taxon>Viridiplantae</taxon>
        <taxon>Streptophyta</taxon>
        <taxon>Embryophyta</taxon>
        <taxon>Tracheophyta</taxon>
        <taxon>Spermatophyta</taxon>
        <taxon>Magnoliopsida</taxon>
        <taxon>Liliopsida</taxon>
        <taxon>Asparagales</taxon>
        <taxon>Iridaceae</taxon>
        <taxon>Iridoideae</taxon>
        <taxon>Irideae</taxon>
        <taxon>Iris</taxon>
    </lineage>
</organism>
<keyword evidence="3" id="KW-1185">Reference proteome</keyword>
<dbReference type="Proteomes" id="UP001140949">
    <property type="component" value="Unassembled WGS sequence"/>
</dbReference>
<evidence type="ECO:0000313" key="2">
    <source>
        <dbReference type="EMBL" id="KAJ6850214.1"/>
    </source>
</evidence>
<accession>A0AAX6IBS3</accession>
<protein>
    <recommendedName>
        <fullName evidence="4">RNase H type-1 domain-containing protein</fullName>
    </recommendedName>
</protein>
<sequence>MESNLQTKQDMVCRMCTCEIDALHDYEGGSSKVSKMFEGRVCETCIIIAEYTPGYESSKETLLTEEEHKLISEEVVMELRRKLLCHILPEIKLRSWTTGEKPSSRNLSSKDEDEFDSDEEIDIPTVQGWFELLTSKQQETNGEEAILALVAKVKELEMSQPKFYIYIDAFYSIEDRSSRQGAVLHDFHNRPIAAWSNIDSNVEIISRPHNELKGLSLGLEMAIKYQVTNFYIYCPSSEVIMILRGRICPCSETKPGACRKCALPLLRNKEETFQLLLQIFSLIEQLNFHLTISVLLMKKKIKLHIGWRSSEKSGKWTCRKLRSTRLY</sequence>
<evidence type="ECO:0000256" key="1">
    <source>
        <dbReference type="SAM" id="MobiDB-lite"/>
    </source>
</evidence>
<reference evidence="2" key="1">
    <citation type="journal article" date="2023" name="GigaByte">
        <title>Genome assembly of the bearded iris, Iris pallida Lam.</title>
        <authorList>
            <person name="Bruccoleri R.E."/>
            <person name="Oakeley E.J."/>
            <person name="Faust A.M.E."/>
            <person name="Altorfer M."/>
            <person name="Dessus-Babus S."/>
            <person name="Burckhardt D."/>
            <person name="Oertli M."/>
            <person name="Naumann U."/>
            <person name="Petersen F."/>
            <person name="Wong J."/>
        </authorList>
    </citation>
    <scope>NUCLEOTIDE SEQUENCE</scope>
    <source>
        <strain evidence="2">GSM-AAB239-AS_SAM_17_03QT</strain>
    </source>
</reference>
<reference evidence="2" key="2">
    <citation type="submission" date="2023-04" db="EMBL/GenBank/DDBJ databases">
        <authorList>
            <person name="Bruccoleri R.E."/>
            <person name="Oakeley E.J."/>
            <person name="Faust A.-M."/>
            <person name="Dessus-Babus S."/>
            <person name="Altorfer M."/>
            <person name="Burckhardt D."/>
            <person name="Oertli M."/>
            <person name="Naumann U."/>
            <person name="Petersen F."/>
            <person name="Wong J."/>
        </authorList>
    </citation>
    <scope>NUCLEOTIDE SEQUENCE</scope>
    <source>
        <strain evidence="2">GSM-AAB239-AS_SAM_17_03QT</strain>
        <tissue evidence="2">Leaf</tissue>
    </source>
</reference>
<evidence type="ECO:0000313" key="3">
    <source>
        <dbReference type="Proteomes" id="UP001140949"/>
    </source>
</evidence>
<evidence type="ECO:0008006" key="4">
    <source>
        <dbReference type="Google" id="ProtNLM"/>
    </source>
</evidence>
<feature type="region of interest" description="Disordered" evidence="1">
    <location>
        <begin position="98"/>
        <end position="118"/>
    </location>
</feature>
<feature type="compositionally biased region" description="Polar residues" evidence="1">
    <location>
        <begin position="98"/>
        <end position="107"/>
    </location>
</feature>
<dbReference type="AlphaFoldDB" id="A0AAX6IBS3"/>
<comment type="caution">
    <text evidence="2">The sequence shown here is derived from an EMBL/GenBank/DDBJ whole genome shotgun (WGS) entry which is preliminary data.</text>
</comment>
<proteinExistence type="predicted"/>